<dbReference type="PANTHER" id="PTHR24421">
    <property type="entry name" value="NITRATE/NITRITE SENSOR PROTEIN NARX-RELATED"/>
    <property type="match status" value="1"/>
</dbReference>
<dbReference type="SUPFAM" id="SSF55785">
    <property type="entry name" value="PYP-like sensor domain (PAS domain)"/>
    <property type="match status" value="1"/>
</dbReference>
<dbReference type="Gene3D" id="3.30.565.10">
    <property type="entry name" value="Histidine kinase-like ATPase, C-terminal domain"/>
    <property type="match status" value="1"/>
</dbReference>
<keyword evidence="2 5" id="KW-0418">Kinase</keyword>
<name>A0A0J9FHX7_SPHYA</name>
<dbReference type="Gene3D" id="1.20.5.1930">
    <property type="match status" value="1"/>
</dbReference>
<dbReference type="RefSeq" id="WP_048939624.1">
    <property type="nucleotide sequence ID" value="NZ_CP020925.1"/>
</dbReference>
<feature type="domain" description="Histidine kinase" evidence="4">
    <location>
        <begin position="290"/>
        <end position="382"/>
    </location>
</feature>
<gene>
    <name evidence="5" type="ORF">BV87_17560</name>
</gene>
<keyword evidence="3" id="KW-0902">Two-component regulatory system</keyword>
<protein>
    <submittedName>
        <fullName evidence="5">Two-component sensor histidine kinase</fullName>
    </submittedName>
</protein>
<dbReference type="GO" id="GO:0016020">
    <property type="term" value="C:membrane"/>
    <property type="evidence" value="ECO:0007669"/>
    <property type="project" value="InterPro"/>
</dbReference>
<proteinExistence type="predicted"/>
<dbReference type="InterPro" id="IPR050482">
    <property type="entry name" value="Sensor_HK_TwoCompSys"/>
</dbReference>
<reference evidence="5 6" key="1">
    <citation type="submission" date="2017-04" db="EMBL/GenBank/DDBJ databases">
        <title>Characterization, genome and methylation analysis of a phthalic acid esters degrading strain Sphingobium yanoikuyae SHJ.</title>
        <authorList>
            <person name="Feng L."/>
        </authorList>
    </citation>
    <scope>NUCLEOTIDE SEQUENCE [LARGE SCALE GENOMIC DNA]</scope>
    <source>
        <strain evidence="5 6">SHJ</strain>
    </source>
</reference>
<evidence type="ECO:0000256" key="3">
    <source>
        <dbReference type="ARBA" id="ARBA00023012"/>
    </source>
</evidence>
<dbReference type="CDD" id="cd16917">
    <property type="entry name" value="HATPase_UhpB-NarQ-NarX-like"/>
    <property type="match status" value="1"/>
</dbReference>
<dbReference type="InterPro" id="IPR003594">
    <property type="entry name" value="HATPase_dom"/>
</dbReference>
<dbReference type="PROSITE" id="PS50109">
    <property type="entry name" value="HIS_KIN"/>
    <property type="match status" value="1"/>
</dbReference>
<accession>A0A0J9FHX7</accession>
<dbReference type="InterPro" id="IPR005467">
    <property type="entry name" value="His_kinase_dom"/>
</dbReference>
<dbReference type="Pfam" id="PF02518">
    <property type="entry name" value="HATPase_c"/>
    <property type="match status" value="1"/>
</dbReference>
<dbReference type="GO" id="GO:0046983">
    <property type="term" value="F:protein dimerization activity"/>
    <property type="evidence" value="ECO:0007669"/>
    <property type="project" value="InterPro"/>
</dbReference>
<dbReference type="SMART" id="SM00387">
    <property type="entry name" value="HATPase_c"/>
    <property type="match status" value="1"/>
</dbReference>
<keyword evidence="1" id="KW-0808">Transferase</keyword>
<dbReference type="Proteomes" id="UP000037029">
    <property type="component" value="Chromosome"/>
</dbReference>
<dbReference type="InterPro" id="IPR035965">
    <property type="entry name" value="PAS-like_dom_sf"/>
</dbReference>
<dbReference type="Gene3D" id="3.30.450.20">
    <property type="entry name" value="PAS domain"/>
    <property type="match status" value="1"/>
</dbReference>
<evidence type="ECO:0000256" key="1">
    <source>
        <dbReference type="ARBA" id="ARBA00022679"/>
    </source>
</evidence>
<organism evidence="5 6">
    <name type="scientific">Sphingobium yanoikuyae</name>
    <name type="common">Sphingomonas yanoikuyae</name>
    <dbReference type="NCBI Taxonomy" id="13690"/>
    <lineage>
        <taxon>Bacteria</taxon>
        <taxon>Pseudomonadati</taxon>
        <taxon>Pseudomonadota</taxon>
        <taxon>Alphaproteobacteria</taxon>
        <taxon>Sphingomonadales</taxon>
        <taxon>Sphingomonadaceae</taxon>
        <taxon>Sphingobium</taxon>
    </lineage>
</organism>
<dbReference type="SUPFAM" id="SSF55874">
    <property type="entry name" value="ATPase domain of HSP90 chaperone/DNA topoisomerase II/histidine kinase"/>
    <property type="match status" value="1"/>
</dbReference>
<dbReference type="InterPro" id="IPR036890">
    <property type="entry name" value="HATPase_C_sf"/>
</dbReference>
<dbReference type="AlphaFoldDB" id="A0A0J9FHX7"/>
<dbReference type="GO" id="GO:0000155">
    <property type="term" value="F:phosphorelay sensor kinase activity"/>
    <property type="evidence" value="ECO:0007669"/>
    <property type="project" value="InterPro"/>
</dbReference>
<evidence type="ECO:0000259" key="4">
    <source>
        <dbReference type="PROSITE" id="PS50109"/>
    </source>
</evidence>
<dbReference type="InterPro" id="IPR011712">
    <property type="entry name" value="Sig_transdc_His_kin_sub3_dim/P"/>
</dbReference>
<sequence>MLELHQAGAPYYPEFFGDERGSATVPVPIYLVPPSPSHTTSRAELQRLINSIPVKIVVVDRDACIVAINGACQPYLRAVGLDLHLVAGQSYYAVKARFAAPPQDARSVSEHVAALCQHNTPFSQTLSFPLAGQDIRMVVHGERLPGAEDLFILSHLDDEDPESETANPRRYHLSMLQAEEEERKRIARELHDETAQQLALMQFNLMTLRNSDMSPQANDAYQAMEISLKAIQDQVRTLSYLLHPPELAEDGIEAALAHFTRGFARRSGLQVEFRCLSGPIKRDPDMEIAFYRVAQEALANVYKHANASHAVVRLRRTQTGFALEIEDDGRGVPEHILNGQGRDIVGVGLSGMRERVMALAGQLEVRLTGAGTLVTATIPRRRQTD</sequence>
<evidence type="ECO:0000256" key="2">
    <source>
        <dbReference type="ARBA" id="ARBA00022777"/>
    </source>
</evidence>
<dbReference type="EMBL" id="CP020925">
    <property type="protein sequence ID" value="ATP20018.1"/>
    <property type="molecule type" value="Genomic_DNA"/>
</dbReference>
<dbReference type="Pfam" id="PF07730">
    <property type="entry name" value="HisKA_3"/>
    <property type="match status" value="1"/>
</dbReference>
<evidence type="ECO:0000313" key="6">
    <source>
        <dbReference type="Proteomes" id="UP000037029"/>
    </source>
</evidence>
<dbReference type="PANTHER" id="PTHR24421:SF58">
    <property type="entry name" value="SIGNAL TRANSDUCTION HISTIDINE-PROTEIN KINASE_PHOSPHATASE UHPB"/>
    <property type="match status" value="1"/>
</dbReference>
<evidence type="ECO:0000313" key="5">
    <source>
        <dbReference type="EMBL" id="ATP20018.1"/>
    </source>
</evidence>